<dbReference type="SUPFAM" id="SSF50630">
    <property type="entry name" value="Acid proteases"/>
    <property type="match status" value="1"/>
</dbReference>
<dbReference type="InterPro" id="IPR043128">
    <property type="entry name" value="Rev_trsase/Diguanyl_cyclase"/>
</dbReference>
<dbReference type="InterPro" id="IPR001584">
    <property type="entry name" value="Integrase_cat-core"/>
</dbReference>
<organism evidence="11 12">
    <name type="scientific">Brachionus calyciflorus</name>
    <dbReference type="NCBI Taxonomy" id="104777"/>
    <lineage>
        <taxon>Eukaryota</taxon>
        <taxon>Metazoa</taxon>
        <taxon>Spiralia</taxon>
        <taxon>Gnathifera</taxon>
        <taxon>Rotifera</taxon>
        <taxon>Eurotatoria</taxon>
        <taxon>Monogononta</taxon>
        <taxon>Pseudotrocha</taxon>
        <taxon>Ploima</taxon>
        <taxon>Brachionidae</taxon>
        <taxon>Brachionus</taxon>
    </lineage>
</organism>
<evidence type="ECO:0000256" key="8">
    <source>
        <dbReference type="SAM" id="MobiDB-lite"/>
    </source>
</evidence>
<evidence type="ECO:0000256" key="7">
    <source>
        <dbReference type="ARBA" id="ARBA00022918"/>
    </source>
</evidence>
<dbReference type="Pfam" id="PF00665">
    <property type="entry name" value="rve"/>
    <property type="match status" value="1"/>
</dbReference>
<dbReference type="Gene3D" id="3.30.70.270">
    <property type="match status" value="2"/>
</dbReference>
<dbReference type="Gene3D" id="4.10.60.10">
    <property type="entry name" value="Zinc finger, CCHC-type"/>
    <property type="match status" value="1"/>
</dbReference>
<evidence type="ECO:0000259" key="10">
    <source>
        <dbReference type="PROSITE" id="PS50994"/>
    </source>
</evidence>
<dbReference type="FunFam" id="3.30.420.10:FF:000063">
    <property type="entry name" value="Retrovirus-related Pol polyprotein from transposon 297-like Protein"/>
    <property type="match status" value="1"/>
</dbReference>
<dbReference type="Gene3D" id="2.40.70.10">
    <property type="entry name" value="Acid Proteases"/>
    <property type="match status" value="1"/>
</dbReference>
<dbReference type="PROSITE" id="PS50994">
    <property type="entry name" value="INTEGRASE"/>
    <property type="match status" value="1"/>
</dbReference>
<dbReference type="InterPro" id="IPR000477">
    <property type="entry name" value="RT_dom"/>
</dbReference>
<accession>A0A814IIY9</accession>
<keyword evidence="3" id="KW-0548">Nucleotidyltransferase</keyword>
<feature type="region of interest" description="Disordered" evidence="8">
    <location>
        <begin position="1"/>
        <end position="50"/>
    </location>
</feature>
<feature type="domain" description="Integrase catalytic" evidence="10">
    <location>
        <begin position="1171"/>
        <end position="1325"/>
    </location>
</feature>
<proteinExistence type="predicted"/>
<dbReference type="SMART" id="SM00343">
    <property type="entry name" value="ZnF_C2HC"/>
    <property type="match status" value="2"/>
</dbReference>
<dbReference type="EC" id="2.7.7.49" evidence="1"/>
<dbReference type="SUPFAM" id="SSF53098">
    <property type="entry name" value="Ribonuclease H-like"/>
    <property type="match status" value="1"/>
</dbReference>
<dbReference type="FunFam" id="1.10.340.70:FF:000003">
    <property type="entry name" value="Protein CBG25708"/>
    <property type="match status" value="1"/>
</dbReference>
<dbReference type="PANTHER" id="PTHR37984">
    <property type="entry name" value="PROTEIN CBG26694"/>
    <property type="match status" value="1"/>
</dbReference>
<dbReference type="Gene3D" id="3.30.420.10">
    <property type="entry name" value="Ribonuclease H-like superfamily/Ribonuclease H"/>
    <property type="match status" value="1"/>
</dbReference>
<dbReference type="Pfam" id="PF17921">
    <property type="entry name" value="Integrase_H2C2"/>
    <property type="match status" value="1"/>
</dbReference>
<keyword evidence="5" id="KW-0255">Endonuclease</keyword>
<keyword evidence="2" id="KW-0808">Transferase</keyword>
<dbReference type="FunFam" id="3.30.70.270:FF:000020">
    <property type="entry name" value="Transposon Tf2-6 polyprotein-like Protein"/>
    <property type="match status" value="1"/>
</dbReference>
<dbReference type="PROSITE" id="PS50878">
    <property type="entry name" value="RT_POL"/>
    <property type="match status" value="1"/>
</dbReference>
<dbReference type="SUPFAM" id="SSF56672">
    <property type="entry name" value="DNA/RNA polymerases"/>
    <property type="match status" value="1"/>
</dbReference>
<dbReference type="InterPro" id="IPR041373">
    <property type="entry name" value="RT_RNaseH"/>
</dbReference>
<evidence type="ECO:0000256" key="2">
    <source>
        <dbReference type="ARBA" id="ARBA00022679"/>
    </source>
</evidence>
<dbReference type="InterPro" id="IPR041588">
    <property type="entry name" value="Integrase_H2C2"/>
</dbReference>
<dbReference type="Pfam" id="PF17917">
    <property type="entry name" value="RT_RNaseH"/>
    <property type="match status" value="1"/>
</dbReference>
<dbReference type="GO" id="GO:0008270">
    <property type="term" value="F:zinc ion binding"/>
    <property type="evidence" value="ECO:0007669"/>
    <property type="project" value="InterPro"/>
</dbReference>
<evidence type="ECO:0000256" key="6">
    <source>
        <dbReference type="ARBA" id="ARBA00022801"/>
    </source>
</evidence>
<dbReference type="Gene3D" id="1.10.340.70">
    <property type="match status" value="1"/>
</dbReference>
<dbReference type="EMBL" id="CAJNOC010004540">
    <property type="protein sequence ID" value="CAF1025218.1"/>
    <property type="molecule type" value="Genomic_DNA"/>
</dbReference>
<evidence type="ECO:0000256" key="5">
    <source>
        <dbReference type="ARBA" id="ARBA00022759"/>
    </source>
</evidence>
<keyword evidence="6" id="KW-0378">Hydrolase</keyword>
<evidence type="ECO:0000256" key="3">
    <source>
        <dbReference type="ARBA" id="ARBA00022695"/>
    </source>
</evidence>
<dbReference type="InterPro" id="IPR036397">
    <property type="entry name" value="RNaseH_sf"/>
</dbReference>
<dbReference type="InterPro" id="IPR012337">
    <property type="entry name" value="RNaseH-like_sf"/>
</dbReference>
<evidence type="ECO:0000313" key="12">
    <source>
        <dbReference type="Proteomes" id="UP000663879"/>
    </source>
</evidence>
<keyword evidence="12" id="KW-1185">Reference proteome</keyword>
<dbReference type="GO" id="GO:0003676">
    <property type="term" value="F:nucleic acid binding"/>
    <property type="evidence" value="ECO:0007669"/>
    <property type="project" value="InterPro"/>
</dbReference>
<keyword evidence="7" id="KW-0695">RNA-directed DNA polymerase</keyword>
<dbReference type="GO" id="GO:0016787">
    <property type="term" value="F:hydrolase activity"/>
    <property type="evidence" value="ECO:0007669"/>
    <property type="project" value="UniProtKB-KW"/>
</dbReference>
<name>A0A814IIY9_9BILA</name>
<dbReference type="GO" id="GO:0003964">
    <property type="term" value="F:RNA-directed DNA polymerase activity"/>
    <property type="evidence" value="ECO:0007669"/>
    <property type="project" value="UniProtKB-KW"/>
</dbReference>
<feature type="non-terminal residue" evidence="11">
    <location>
        <position position="1"/>
    </location>
</feature>
<reference evidence="11" key="1">
    <citation type="submission" date="2021-02" db="EMBL/GenBank/DDBJ databases">
        <authorList>
            <person name="Nowell W R."/>
        </authorList>
    </citation>
    <scope>NUCLEOTIDE SEQUENCE</scope>
    <source>
        <strain evidence="11">Ploen Becks lab</strain>
    </source>
</reference>
<dbReference type="Pfam" id="PF00078">
    <property type="entry name" value="RVT_1"/>
    <property type="match status" value="1"/>
</dbReference>
<dbReference type="InterPro" id="IPR050951">
    <property type="entry name" value="Retrovirus_Pol_polyprotein"/>
</dbReference>
<evidence type="ECO:0000259" key="9">
    <source>
        <dbReference type="PROSITE" id="PS50878"/>
    </source>
</evidence>
<evidence type="ECO:0000313" key="11">
    <source>
        <dbReference type="EMBL" id="CAF1025218.1"/>
    </source>
</evidence>
<dbReference type="Proteomes" id="UP000663879">
    <property type="component" value="Unassembled WGS sequence"/>
</dbReference>
<comment type="caution">
    <text evidence="11">The sequence shown here is derived from an EMBL/GenBank/DDBJ whole genome shotgun (WGS) entry which is preliminary data.</text>
</comment>
<dbReference type="OrthoDB" id="10068564at2759"/>
<dbReference type="Gene3D" id="3.10.10.10">
    <property type="entry name" value="HIV Type 1 Reverse Transcriptase, subunit A, domain 1"/>
    <property type="match status" value="1"/>
</dbReference>
<keyword evidence="4" id="KW-0540">Nuclease</keyword>
<protein>
    <recommendedName>
        <fullName evidence="1">RNA-directed DNA polymerase</fullName>
        <ecNumber evidence="1">2.7.7.49</ecNumber>
    </recommendedName>
</protein>
<gene>
    <name evidence="11" type="ORF">OXX778_LOCUS17582</name>
</gene>
<dbReference type="PANTHER" id="PTHR37984:SF11">
    <property type="entry name" value="INTEGRASE CATALYTIC DOMAIN-CONTAINING PROTEIN"/>
    <property type="match status" value="1"/>
</dbReference>
<dbReference type="InterPro" id="IPR043502">
    <property type="entry name" value="DNA/RNA_pol_sf"/>
</dbReference>
<dbReference type="GO" id="GO:0015074">
    <property type="term" value="P:DNA integration"/>
    <property type="evidence" value="ECO:0007669"/>
    <property type="project" value="InterPro"/>
</dbReference>
<feature type="domain" description="Reverse transcriptase" evidence="9">
    <location>
        <begin position="625"/>
        <end position="803"/>
    </location>
</feature>
<dbReference type="CDD" id="cd09274">
    <property type="entry name" value="RNase_HI_RT_Ty3"/>
    <property type="match status" value="1"/>
</dbReference>
<dbReference type="CDD" id="cd01647">
    <property type="entry name" value="RT_LTR"/>
    <property type="match status" value="1"/>
</dbReference>
<sequence length="1435" mass="165151">MDENNTTDDTQKVTETSNVLVEFRNLEPEVETTDLGDAGQGDEQLEDTAPRDDIVQLTLNVEIFGSDSLENEIDKSRYNLRPRTKKTYKETKEYSKKILQVATRIKQEAIEEERDRPVSTRTEALNDSEAVNRTDIKNINLSVSPTIEPRMTSLPTTLIETFDCDNNLNLAVRWNQWLKRLEQYFTATRVTDDAQKEATLFLFGGSRLFEIHESLPEAVTDEVADTNFKKAVHRLNNYFNPKRNKVFETFIFSQAKQEKSETIDQYVTRLRALSKYCEFNDADEEIMKQVIRTCISKELRKRFLERDNLNLKEMLNLGRTYDSVRSQLEVFDGKNESREESIAMLGHKNASRNKYKFNKNFTKNTDYIKKTKCYNCGGSYPHKNECPAKGKKCNQCGKMNHFAKFCKSKGKKVKDEQQVNQIKESKQKQDINQLNDDKDYLFALDQTSTCPRIKLDILGNSLSFKIDTGASVNVIDMETFDKMKNKPELEPYTTPIYAYGVGNPLICFGSFKAKVSVNGKEYFIEFKVMNGKSGCLLSYNTSSNLKLIQILNKVEEVDNGKYNNLEHWRSKYPELFTGMIGKLKNFQLKLHIDETVKPVQAKPRHKPFHLREAIDKQIQSKLEQDLIEEVVGEPTDWLSETVVTAKKGTSEIRICTDMKAANKAIKRERYEMPNAEDIIYKTNGMKVFSLVDLISAFEQIELHPKSRYISRFRTHKGIFQNKRLFFGISAAPEIFHQILSKILEGIVNCQNAIDDILIMTVDESENYDVVNKVLQILLEHGLTVNPKKCIFGAKEITFFGLRLSADGVSLSEQKVQALREFNAPDNASELHSFLGLSNYASRWIPNLAVLAEPLWHLTKKNIRWEWSDMQQAIFDKIKNGVIESVGYYKLDWNTSVHVDASIKGLSAVLTQENPKDTEQKQIVICISRSLSDVEKRYSQIELEALSPVWALERLELYLIAVRFKLYIDNRAVALIYNNPLARPPARILRWGLRLSPYDFEVIHTPGLGNIADFLSRHPMKLKKEDLDDTSEFIDMIVKYTVPKSVTLEKIVEETLKDVALTKLRKMIIRNKFNNDNDVKSFKQVFSELSISNENLVLRGLQIVIPESLQDDMVNIAHEGHLGIVKTKQLLRSKIWFPGIDKLVEDKIKTCLTCQAVEPSGGNIAPLAMTEMPNKPWEKVAIDFFGPIPPTNEYIQVVYDKYSRIVFPRFIPSTSFKSVEKELEKLFSDVGIPEEVTSDNGPPFNGEEFKKFAELYGFKHRLVTPYWPMANGMVESFMKRLGKVVKTAKLDGVSWKTRVFDYVRNYKSTPHSSTGVAPNDLFFRNAKTTKLPDISKFKMLEIDKFASRNDSISKSRMKKEADKRLGTKEIQFNIGDEVLVKQKQLNKTMSRWDPKSYHIVSIKGNMISAKRHNHLITRNVSFFKRWEGNSNKFEIR</sequence>
<dbReference type="InterPro" id="IPR001878">
    <property type="entry name" value="Znf_CCHC"/>
</dbReference>
<dbReference type="InterPro" id="IPR021109">
    <property type="entry name" value="Peptidase_aspartic_dom_sf"/>
</dbReference>
<dbReference type="GO" id="GO:0004519">
    <property type="term" value="F:endonuclease activity"/>
    <property type="evidence" value="ECO:0007669"/>
    <property type="project" value="UniProtKB-KW"/>
</dbReference>
<evidence type="ECO:0000256" key="4">
    <source>
        <dbReference type="ARBA" id="ARBA00022722"/>
    </source>
</evidence>
<evidence type="ECO:0000256" key="1">
    <source>
        <dbReference type="ARBA" id="ARBA00012493"/>
    </source>
</evidence>